<name>A0A0R1U304_9LACO</name>
<dbReference type="Proteomes" id="UP000050816">
    <property type="component" value="Unassembled WGS sequence"/>
</dbReference>
<dbReference type="GeneID" id="82934799"/>
<keyword evidence="1" id="KW-1133">Transmembrane helix</keyword>
<accession>A0A0R1U304</accession>
<keyword evidence="1" id="KW-0812">Transmembrane</keyword>
<organism evidence="2 3">
    <name type="scientific">Limosilactobacillus ingluviei DSM 15946</name>
    <dbReference type="NCBI Taxonomy" id="1423760"/>
    <lineage>
        <taxon>Bacteria</taxon>
        <taxon>Bacillati</taxon>
        <taxon>Bacillota</taxon>
        <taxon>Bacilli</taxon>
        <taxon>Lactobacillales</taxon>
        <taxon>Lactobacillaceae</taxon>
        <taxon>Limosilactobacillus</taxon>
    </lineage>
</organism>
<proteinExistence type="predicted"/>
<comment type="caution">
    <text evidence="2">The sequence shown here is derived from an EMBL/GenBank/DDBJ whole genome shotgun (WGS) entry which is preliminary data.</text>
</comment>
<dbReference type="AlphaFoldDB" id="A0A0R1U304"/>
<dbReference type="PATRIC" id="fig|1423760.3.peg.1028"/>
<dbReference type="RefSeq" id="WP_019206690.1">
    <property type="nucleotide sequence ID" value="NZ_AZFK01000088.1"/>
</dbReference>
<sequence length="57" mass="6399">MKPLKPIPLEDLIDLIWAGLLIILSFLLIANNPNAFLLGFASAIRYANRLITFESRS</sequence>
<evidence type="ECO:0000313" key="2">
    <source>
        <dbReference type="EMBL" id="KRL87680.1"/>
    </source>
</evidence>
<evidence type="ECO:0000313" key="3">
    <source>
        <dbReference type="Proteomes" id="UP000050816"/>
    </source>
</evidence>
<protein>
    <submittedName>
        <fullName evidence="2">Uncharacterized protein</fullName>
    </submittedName>
</protein>
<gene>
    <name evidence="2" type="ORF">FC43_GL000995</name>
</gene>
<dbReference type="EMBL" id="AZFK01000088">
    <property type="protein sequence ID" value="KRL87680.1"/>
    <property type="molecule type" value="Genomic_DNA"/>
</dbReference>
<feature type="transmembrane region" description="Helical" evidence="1">
    <location>
        <begin position="12"/>
        <end position="30"/>
    </location>
</feature>
<keyword evidence="1" id="KW-0472">Membrane</keyword>
<evidence type="ECO:0000256" key="1">
    <source>
        <dbReference type="SAM" id="Phobius"/>
    </source>
</evidence>
<reference evidence="2 3" key="1">
    <citation type="journal article" date="2015" name="Genome Announc.">
        <title>Expanding the biotechnology potential of lactobacilli through comparative genomics of 213 strains and associated genera.</title>
        <authorList>
            <person name="Sun Z."/>
            <person name="Harris H.M."/>
            <person name="McCann A."/>
            <person name="Guo C."/>
            <person name="Argimon S."/>
            <person name="Zhang W."/>
            <person name="Yang X."/>
            <person name="Jeffery I.B."/>
            <person name="Cooney J.C."/>
            <person name="Kagawa T.F."/>
            <person name="Liu W."/>
            <person name="Song Y."/>
            <person name="Salvetti E."/>
            <person name="Wrobel A."/>
            <person name="Rasinkangas P."/>
            <person name="Parkhill J."/>
            <person name="Rea M.C."/>
            <person name="O'Sullivan O."/>
            <person name="Ritari J."/>
            <person name="Douillard F.P."/>
            <person name="Paul Ross R."/>
            <person name="Yang R."/>
            <person name="Briner A.E."/>
            <person name="Felis G.E."/>
            <person name="de Vos W.M."/>
            <person name="Barrangou R."/>
            <person name="Klaenhammer T.R."/>
            <person name="Caufield P.W."/>
            <person name="Cui Y."/>
            <person name="Zhang H."/>
            <person name="O'Toole P.W."/>
        </authorList>
    </citation>
    <scope>NUCLEOTIDE SEQUENCE [LARGE SCALE GENOMIC DNA]</scope>
    <source>
        <strain evidence="2 3">DSM 15946</strain>
    </source>
</reference>